<dbReference type="AlphaFoldDB" id="L1QCD5"/>
<keyword evidence="1" id="KW-0812">Transmembrane</keyword>
<keyword evidence="1" id="KW-1133">Transmembrane helix</keyword>
<feature type="non-terminal residue" evidence="2">
    <location>
        <position position="1"/>
    </location>
</feature>
<evidence type="ECO:0000313" key="3">
    <source>
        <dbReference type="Proteomes" id="UP000010420"/>
    </source>
</evidence>
<proteinExistence type="predicted"/>
<reference evidence="2 3" key="1">
    <citation type="submission" date="2012-05" db="EMBL/GenBank/DDBJ databases">
        <authorList>
            <person name="Weinstock G."/>
            <person name="Sodergren E."/>
            <person name="Lobos E.A."/>
            <person name="Fulton L."/>
            <person name="Fulton R."/>
            <person name="Courtney L."/>
            <person name="Fronick C."/>
            <person name="O'Laughlin M."/>
            <person name="Godfrey J."/>
            <person name="Wilson R.M."/>
            <person name="Miner T."/>
            <person name="Farmer C."/>
            <person name="Delehaunty K."/>
            <person name="Cordes M."/>
            <person name="Minx P."/>
            <person name="Tomlinson C."/>
            <person name="Chen J."/>
            <person name="Wollam A."/>
            <person name="Pepin K.H."/>
            <person name="Bhonagiri V."/>
            <person name="Zhang X."/>
            <person name="Suruliraj S."/>
            <person name="Warren W."/>
            <person name="Mitreva M."/>
            <person name="Mardis E.R."/>
            <person name="Wilson R.K."/>
        </authorList>
    </citation>
    <scope>NUCLEOTIDE SEQUENCE [LARGE SCALE GENOMIC DNA]</scope>
    <source>
        <strain evidence="2 3">DSM 1785</strain>
    </source>
</reference>
<feature type="transmembrane region" description="Helical" evidence="1">
    <location>
        <begin position="6"/>
        <end position="24"/>
    </location>
</feature>
<evidence type="ECO:0000256" key="1">
    <source>
        <dbReference type="SAM" id="Phobius"/>
    </source>
</evidence>
<sequence>IIIIIIIIIIDVVLIIIIKIMDIITMDITIMDMADVEILDLETASVAYGHYYSYSASNKFYFFFKRVYKVFLYYENFS</sequence>
<organism evidence="2 3">
    <name type="scientific">Clostridium celatum DSM 1785</name>
    <dbReference type="NCBI Taxonomy" id="545697"/>
    <lineage>
        <taxon>Bacteria</taxon>
        <taxon>Bacillati</taxon>
        <taxon>Bacillota</taxon>
        <taxon>Clostridia</taxon>
        <taxon>Eubacteriales</taxon>
        <taxon>Clostridiaceae</taxon>
        <taxon>Clostridium</taxon>
    </lineage>
</organism>
<keyword evidence="3" id="KW-1185">Reference proteome</keyword>
<name>L1QCD5_9CLOT</name>
<dbReference type="Proteomes" id="UP000010420">
    <property type="component" value="Unassembled WGS sequence"/>
</dbReference>
<accession>L1QCD5</accession>
<protein>
    <submittedName>
        <fullName evidence="2">Uncharacterized protein</fullName>
    </submittedName>
</protein>
<gene>
    <name evidence="2" type="ORF">HMPREF0216_02538</name>
</gene>
<evidence type="ECO:0000313" key="2">
    <source>
        <dbReference type="EMBL" id="EKY25315.1"/>
    </source>
</evidence>
<dbReference type="HOGENOM" id="CLU_2611500_0_0_9"/>
<dbReference type="EMBL" id="AMEZ01000071">
    <property type="protein sequence ID" value="EKY25315.1"/>
    <property type="molecule type" value="Genomic_DNA"/>
</dbReference>
<keyword evidence="1" id="KW-0472">Membrane</keyword>
<comment type="caution">
    <text evidence="2">The sequence shown here is derived from an EMBL/GenBank/DDBJ whole genome shotgun (WGS) entry which is preliminary data.</text>
</comment>